<sequence length="679" mass="80239">MSSYTDLQDYTYYFVFSDCDIVTSSYTDLQDYTYYFVFSDCDVIVHRFTGLHILLVFSDCDIIVHRFTRTTHTTLFVTSSYTGFTGLHTGYYFVFSDCDVIVHRFWDYTYYFVFSDCDIIIVTSSYTDLQDYTYYFVFSDCEIVTYRFTGGLQIYTDLQDYTYYFVFSEIVTSGLHTQRLTGGSHILLYCDVSYTDLQVTYYFVFSDCDIITQILQDYTYYFLYFQIVMSSYTDLQDYTYYFVFSDCDIVMSSYTDLQDYTYYLFVFSDCDIIYTDLQDYTYYFVFSDCDVIITQIYRTTHTTLYLDRHHTHTDLQDYILLYCDSHTTQIYRTTHTTFVFSDCDVILHRFTGTHTTLYFQIVTSSTQIYRTTHTTLYFQIVTSSYTGLLLLFFRLDYTYYITLYFQIVTSSYTDLQDYTYYFVFSDCDVIIVTSYYTDLQDYTYYFVFSDCDIIIVTSSYTDLQDYTYYFVFSDCDCHHYTDLQDYIYYFIVCHVIQDYTYYFVFSDCDVIVQDTDLDRTTHTTLYLALESMCLLATSEFSHEAVKKHQETVITSLKALQAPACHENMVKVGGYILGEFGNLIAGDPRSSAIIQFQLLHSKYHLCGPTTSGLLLSTYIKFMNLFPEIKGKLAIIAVLCVINYKTRQYDLLPSLGVLLSIIYKFKSFLKPPKQIFKLENA</sequence>
<evidence type="ECO:0000256" key="1">
    <source>
        <dbReference type="ARBA" id="ARBA00004308"/>
    </source>
</evidence>
<keyword evidence="3" id="KW-0653">Protein transport</keyword>
<comment type="subcellular location">
    <subcellularLocation>
        <location evidence="1">Endomembrane system</location>
    </subcellularLocation>
</comment>
<dbReference type="Gene3D" id="1.25.10.10">
    <property type="entry name" value="Leucine-rich Repeat Variant"/>
    <property type="match status" value="1"/>
</dbReference>
<accession>A0A6J8DUY6</accession>
<dbReference type="InterPro" id="IPR050840">
    <property type="entry name" value="Adaptor_Complx_Large_Subunit"/>
</dbReference>
<dbReference type="GO" id="GO:0012505">
    <property type="term" value="C:endomembrane system"/>
    <property type="evidence" value="ECO:0007669"/>
    <property type="project" value="UniProtKB-SubCell"/>
</dbReference>
<keyword evidence="2" id="KW-0813">Transport</keyword>
<dbReference type="PANTHER" id="PTHR22780">
    <property type="entry name" value="ADAPTIN, ALPHA/GAMMA/EPSILON"/>
    <property type="match status" value="1"/>
</dbReference>
<evidence type="ECO:0000256" key="3">
    <source>
        <dbReference type="ARBA" id="ARBA00022927"/>
    </source>
</evidence>
<gene>
    <name evidence="5" type="ORF">MCOR_44249</name>
</gene>
<reference evidence="5 6" key="1">
    <citation type="submission" date="2020-06" db="EMBL/GenBank/DDBJ databases">
        <authorList>
            <person name="Li R."/>
            <person name="Bekaert M."/>
        </authorList>
    </citation>
    <scope>NUCLEOTIDE SEQUENCE [LARGE SCALE GENOMIC DNA]</scope>
    <source>
        <strain evidence="6">wild</strain>
    </source>
</reference>
<keyword evidence="4" id="KW-0472">Membrane</keyword>
<keyword evidence="6" id="KW-1185">Reference proteome</keyword>
<evidence type="ECO:0000256" key="4">
    <source>
        <dbReference type="ARBA" id="ARBA00023136"/>
    </source>
</evidence>
<protein>
    <submittedName>
        <fullName evidence="5">AP2A</fullName>
    </submittedName>
</protein>
<dbReference type="Proteomes" id="UP000507470">
    <property type="component" value="Unassembled WGS sequence"/>
</dbReference>
<evidence type="ECO:0000256" key="2">
    <source>
        <dbReference type="ARBA" id="ARBA00022448"/>
    </source>
</evidence>
<dbReference type="InterPro" id="IPR011989">
    <property type="entry name" value="ARM-like"/>
</dbReference>
<proteinExistence type="predicted"/>
<dbReference type="EMBL" id="CACVKT020007825">
    <property type="protein sequence ID" value="CAC5411124.1"/>
    <property type="molecule type" value="Genomic_DNA"/>
</dbReference>
<dbReference type="AlphaFoldDB" id="A0A6J8DUY6"/>
<dbReference type="GO" id="GO:0015031">
    <property type="term" value="P:protein transport"/>
    <property type="evidence" value="ECO:0007669"/>
    <property type="project" value="UniProtKB-KW"/>
</dbReference>
<dbReference type="OrthoDB" id="413467at2759"/>
<dbReference type="GO" id="GO:0005737">
    <property type="term" value="C:cytoplasm"/>
    <property type="evidence" value="ECO:0007669"/>
    <property type="project" value="UniProtKB-ARBA"/>
</dbReference>
<evidence type="ECO:0000313" key="5">
    <source>
        <dbReference type="EMBL" id="CAC5411124.1"/>
    </source>
</evidence>
<name>A0A6J8DUY6_MYTCO</name>
<evidence type="ECO:0000313" key="6">
    <source>
        <dbReference type="Proteomes" id="UP000507470"/>
    </source>
</evidence>
<organism evidence="5 6">
    <name type="scientific">Mytilus coruscus</name>
    <name type="common">Sea mussel</name>
    <dbReference type="NCBI Taxonomy" id="42192"/>
    <lineage>
        <taxon>Eukaryota</taxon>
        <taxon>Metazoa</taxon>
        <taxon>Spiralia</taxon>
        <taxon>Lophotrochozoa</taxon>
        <taxon>Mollusca</taxon>
        <taxon>Bivalvia</taxon>
        <taxon>Autobranchia</taxon>
        <taxon>Pteriomorphia</taxon>
        <taxon>Mytilida</taxon>
        <taxon>Mytiloidea</taxon>
        <taxon>Mytilidae</taxon>
        <taxon>Mytilinae</taxon>
        <taxon>Mytilus</taxon>
    </lineage>
</organism>